<dbReference type="Gene3D" id="3.90.228.10">
    <property type="match status" value="1"/>
</dbReference>
<keyword evidence="2" id="KW-1185">Reference proteome</keyword>
<dbReference type="EMBL" id="CAJVPV010013838">
    <property type="protein sequence ID" value="CAG8680593.1"/>
    <property type="molecule type" value="Genomic_DNA"/>
</dbReference>
<organism evidence="1 2">
    <name type="scientific">Acaulospora morrowiae</name>
    <dbReference type="NCBI Taxonomy" id="94023"/>
    <lineage>
        <taxon>Eukaryota</taxon>
        <taxon>Fungi</taxon>
        <taxon>Fungi incertae sedis</taxon>
        <taxon>Mucoromycota</taxon>
        <taxon>Glomeromycotina</taxon>
        <taxon>Glomeromycetes</taxon>
        <taxon>Diversisporales</taxon>
        <taxon>Acaulosporaceae</taxon>
        <taxon>Acaulospora</taxon>
    </lineage>
</organism>
<gene>
    <name evidence="1" type="ORF">AMORRO_LOCUS11225</name>
</gene>
<feature type="non-terminal residue" evidence="1">
    <location>
        <position position="1"/>
    </location>
</feature>
<dbReference type="AlphaFoldDB" id="A0A9N9HDX4"/>
<dbReference type="Proteomes" id="UP000789342">
    <property type="component" value="Unassembled WGS sequence"/>
</dbReference>
<protein>
    <submittedName>
        <fullName evidence="1">13023_t:CDS:1</fullName>
    </submittedName>
</protein>
<evidence type="ECO:0000313" key="1">
    <source>
        <dbReference type="EMBL" id="CAG8680593.1"/>
    </source>
</evidence>
<reference evidence="1" key="1">
    <citation type="submission" date="2021-06" db="EMBL/GenBank/DDBJ databases">
        <authorList>
            <person name="Kallberg Y."/>
            <person name="Tangrot J."/>
            <person name="Rosling A."/>
        </authorList>
    </citation>
    <scope>NUCLEOTIDE SEQUENCE</scope>
    <source>
        <strain evidence="1">CL551</strain>
    </source>
</reference>
<accession>A0A9N9HDX4</accession>
<dbReference type="SUPFAM" id="SSF56399">
    <property type="entry name" value="ADP-ribosylation"/>
    <property type="match status" value="1"/>
</dbReference>
<proteinExistence type="predicted"/>
<name>A0A9N9HDX4_9GLOM</name>
<sequence>MATLTPLLTTSQEYSQLHNEFISGMNNYLYQTNQNIISILKIQMPSHIVKRHEDYKGQYSVQKVYHGTKQRCNVRTTVITNKLCSDQYCGVCGILRLGPRIPMNNGMVWFGCVSSISHGYTVPHGDCRAMFVMDVVRANTQDGSVVTINSAE</sequence>
<dbReference type="OrthoDB" id="9514740at2759"/>
<evidence type="ECO:0000313" key="2">
    <source>
        <dbReference type="Proteomes" id="UP000789342"/>
    </source>
</evidence>
<comment type="caution">
    <text evidence="1">The sequence shown here is derived from an EMBL/GenBank/DDBJ whole genome shotgun (WGS) entry which is preliminary data.</text>
</comment>